<reference evidence="1 2" key="1">
    <citation type="submission" date="2017-05" db="EMBL/GenBank/DDBJ databases">
        <authorList>
            <person name="Varghese N."/>
            <person name="Submissions S."/>
        </authorList>
    </citation>
    <scope>NUCLEOTIDE SEQUENCE [LARGE SCALE GENOMIC DNA]</scope>
    <source>
        <strain evidence="1 2">DSM 28214</strain>
    </source>
</reference>
<keyword evidence="2" id="KW-1185">Reference proteome</keyword>
<evidence type="ECO:0000313" key="1">
    <source>
        <dbReference type="EMBL" id="SMP28251.1"/>
    </source>
</evidence>
<evidence type="ECO:0000313" key="2">
    <source>
        <dbReference type="Proteomes" id="UP001157960"/>
    </source>
</evidence>
<evidence type="ECO:0008006" key="3">
    <source>
        <dbReference type="Google" id="ProtNLM"/>
    </source>
</evidence>
<dbReference type="RefSeq" id="WP_283422912.1">
    <property type="nucleotide sequence ID" value="NZ_FXTZ01000010.1"/>
</dbReference>
<dbReference type="Pfam" id="PF10677">
    <property type="entry name" value="DUF2490"/>
    <property type="match status" value="1"/>
</dbReference>
<dbReference type="Proteomes" id="UP001157960">
    <property type="component" value="Unassembled WGS sequence"/>
</dbReference>
<sequence length="243" mass="28423">MKLSVGLGLGLFLGATFFKAQEHQEHISSFNALTITYKFHPKFFLYAEGQSRGIEEYTYPDYYEIKGGLGYNLTKNHKPFIGLGRYATYKDQKINKEEFRIWLQDVIDFKKGIVKFENRFRAEKSWFYEPQTDKSSERMRYRYRLNVSVPLNAKKIGPKTLFTNVYNEIFIVSPMKPAFARNRVYGGLGYQIDENFGVLGGYLWQREFEAKGNKNFHFVYLALNINIDDTDPPTKTYHFPGAD</sequence>
<protein>
    <recommendedName>
        <fullName evidence="3">DUF2490 domain-containing protein</fullName>
    </recommendedName>
</protein>
<dbReference type="EMBL" id="FXTZ01000010">
    <property type="protein sequence ID" value="SMP28251.1"/>
    <property type="molecule type" value="Genomic_DNA"/>
</dbReference>
<name>A0ABY1P7D3_9FLAO</name>
<organism evidence="1 2">
    <name type="scientific">Chryseobacterium profundimaris</name>
    <dbReference type="NCBI Taxonomy" id="1387275"/>
    <lineage>
        <taxon>Bacteria</taxon>
        <taxon>Pseudomonadati</taxon>
        <taxon>Bacteroidota</taxon>
        <taxon>Flavobacteriia</taxon>
        <taxon>Flavobacteriales</taxon>
        <taxon>Weeksellaceae</taxon>
        <taxon>Chryseobacterium group</taxon>
        <taxon>Chryseobacterium</taxon>
    </lineage>
</organism>
<accession>A0ABY1P7D3</accession>
<comment type="caution">
    <text evidence="1">The sequence shown here is derived from an EMBL/GenBank/DDBJ whole genome shotgun (WGS) entry which is preliminary data.</text>
</comment>
<dbReference type="InterPro" id="IPR019619">
    <property type="entry name" value="DUF2490"/>
</dbReference>
<gene>
    <name evidence="1" type="ORF">SAMN06264346_110133</name>
</gene>
<proteinExistence type="predicted"/>